<dbReference type="OrthoDB" id="8596411at2759"/>
<organism evidence="2 3">
    <name type="scientific">Danionella cerebrum</name>
    <dbReference type="NCBI Taxonomy" id="2873325"/>
    <lineage>
        <taxon>Eukaryota</taxon>
        <taxon>Metazoa</taxon>
        <taxon>Chordata</taxon>
        <taxon>Craniata</taxon>
        <taxon>Vertebrata</taxon>
        <taxon>Euteleostomi</taxon>
        <taxon>Actinopterygii</taxon>
        <taxon>Neopterygii</taxon>
        <taxon>Teleostei</taxon>
        <taxon>Ostariophysi</taxon>
        <taxon>Cypriniformes</taxon>
        <taxon>Danionidae</taxon>
        <taxon>Danioninae</taxon>
        <taxon>Danionella</taxon>
    </lineage>
</organism>
<reference evidence="2 3" key="1">
    <citation type="journal article" date="2019" name="Sci. Data">
        <title>Hybrid genome assembly and annotation of Danionella translucida.</title>
        <authorList>
            <person name="Kadobianskyi M."/>
            <person name="Schulze L."/>
            <person name="Schuelke M."/>
            <person name="Judkewitz B."/>
        </authorList>
    </citation>
    <scope>NUCLEOTIDE SEQUENCE [LARGE SCALE GENOMIC DNA]</scope>
    <source>
        <strain evidence="2 3">Bolton</strain>
    </source>
</reference>
<evidence type="ECO:0000313" key="2">
    <source>
        <dbReference type="EMBL" id="TRY94771.1"/>
    </source>
</evidence>
<feature type="compositionally biased region" description="Low complexity" evidence="1">
    <location>
        <begin position="67"/>
        <end position="76"/>
    </location>
</feature>
<gene>
    <name evidence="2" type="ORF">DNTS_007632</name>
</gene>
<keyword evidence="3" id="KW-1185">Reference proteome</keyword>
<protein>
    <submittedName>
        <fullName evidence="2">Uncharacterized protein</fullName>
    </submittedName>
</protein>
<dbReference type="AlphaFoldDB" id="A0A553QXS7"/>
<feature type="region of interest" description="Disordered" evidence="1">
    <location>
        <begin position="40"/>
        <end position="86"/>
    </location>
</feature>
<dbReference type="Proteomes" id="UP000316079">
    <property type="component" value="Unassembled WGS sequence"/>
</dbReference>
<name>A0A553QXS7_9TELE</name>
<dbReference type="EMBL" id="SRMA01025429">
    <property type="protein sequence ID" value="TRY94771.1"/>
    <property type="molecule type" value="Genomic_DNA"/>
</dbReference>
<accession>A0A553QXS7</accession>
<sequence>MDPAPTGMKVTVTFLTQGGSRRGRRGICAFFRRARKIFRRSGEPVPAPQAEADPVPGPSGLQGSVNAVADPAPDTAVPEDEASRGDQESLFLLLKQKLSLSQDHLGSRVQ</sequence>
<proteinExistence type="predicted"/>
<comment type="caution">
    <text evidence="2">The sequence shown here is derived from an EMBL/GenBank/DDBJ whole genome shotgun (WGS) entry which is preliminary data.</text>
</comment>
<evidence type="ECO:0000313" key="3">
    <source>
        <dbReference type="Proteomes" id="UP000316079"/>
    </source>
</evidence>
<evidence type="ECO:0000256" key="1">
    <source>
        <dbReference type="SAM" id="MobiDB-lite"/>
    </source>
</evidence>